<dbReference type="OrthoDB" id="2576310at2759"/>
<evidence type="ECO:0000256" key="2">
    <source>
        <dbReference type="SAM" id="SignalP"/>
    </source>
</evidence>
<dbReference type="RefSeq" id="XP_021869629.1">
    <property type="nucleotide sequence ID" value="XM_022018517.1"/>
</dbReference>
<comment type="caution">
    <text evidence="3">The sequence shown here is derived from an EMBL/GenBank/DDBJ whole genome shotgun (WGS) entry which is preliminary data.</text>
</comment>
<organism evidence="3 4">
    <name type="scientific">Kockovaella imperatae</name>
    <dbReference type="NCBI Taxonomy" id="4999"/>
    <lineage>
        <taxon>Eukaryota</taxon>
        <taxon>Fungi</taxon>
        <taxon>Dikarya</taxon>
        <taxon>Basidiomycota</taxon>
        <taxon>Agaricomycotina</taxon>
        <taxon>Tremellomycetes</taxon>
        <taxon>Tremellales</taxon>
        <taxon>Cuniculitremaceae</taxon>
        <taxon>Kockovaella</taxon>
    </lineage>
</organism>
<protein>
    <submittedName>
        <fullName evidence="3">Uncharacterized protein</fullName>
    </submittedName>
</protein>
<dbReference type="EMBL" id="NBSH01000011">
    <property type="protein sequence ID" value="ORX35439.1"/>
    <property type="molecule type" value="Genomic_DNA"/>
</dbReference>
<feature type="signal peptide" evidence="2">
    <location>
        <begin position="1"/>
        <end position="17"/>
    </location>
</feature>
<dbReference type="InParanoid" id="A0A1Y1UBP1"/>
<keyword evidence="2" id="KW-0732">Signal</keyword>
<accession>A0A1Y1UBP1</accession>
<keyword evidence="1" id="KW-0472">Membrane</keyword>
<name>A0A1Y1UBP1_9TREE</name>
<sequence length="202" mass="20310">MRTFVIGILALASTALAQIETITLPNGNTVVISVGTNALGDEFTTTLNSALVVGGAAAETNTKTNTKTTTTVNNAVEGGAPTTTTGPRVVGVETTAPPMRTTTYWYDPGDGVWISQIWTASITAAPTVATAIVPAGTIQNYNSYQTQINSVVLKSAEAAEAASSGQVSGNIGAARRGVQEQAAGLVAAVVGFVGLGVGLVGL</sequence>
<reference evidence="3 4" key="1">
    <citation type="submission" date="2017-03" db="EMBL/GenBank/DDBJ databases">
        <title>Widespread Adenine N6-methylation of Active Genes in Fungi.</title>
        <authorList>
            <consortium name="DOE Joint Genome Institute"/>
            <person name="Mondo S.J."/>
            <person name="Dannebaum R.O."/>
            <person name="Kuo R.C."/>
            <person name="Louie K.B."/>
            <person name="Bewick A.J."/>
            <person name="Labutti K."/>
            <person name="Haridas S."/>
            <person name="Kuo A."/>
            <person name="Salamov A."/>
            <person name="Ahrendt S.R."/>
            <person name="Lau R."/>
            <person name="Bowen B.P."/>
            <person name="Lipzen A."/>
            <person name="Sullivan W."/>
            <person name="Andreopoulos W.B."/>
            <person name="Clum A."/>
            <person name="Lindquist E."/>
            <person name="Daum C."/>
            <person name="Northen T.R."/>
            <person name="Ramamoorthy G."/>
            <person name="Schmitz R.J."/>
            <person name="Gryganskyi A."/>
            <person name="Culley D."/>
            <person name="Magnuson J."/>
            <person name="James T.Y."/>
            <person name="O'Malley M.A."/>
            <person name="Stajich J.E."/>
            <person name="Spatafora J.W."/>
            <person name="Visel A."/>
            <person name="Grigoriev I.V."/>
        </authorList>
    </citation>
    <scope>NUCLEOTIDE SEQUENCE [LARGE SCALE GENOMIC DNA]</scope>
    <source>
        <strain evidence="3 4">NRRL Y-17943</strain>
    </source>
</reference>
<evidence type="ECO:0000313" key="3">
    <source>
        <dbReference type="EMBL" id="ORX35439.1"/>
    </source>
</evidence>
<evidence type="ECO:0000256" key="1">
    <source>
        <dbReference type="SAM" id="Phobius"/>
    </source>
</evidence>
<feature type="chain" id="PRO_5012575874" evidence="2">
    <location>
        <begin position="18"/>
        <end position="202"/>
    </location>
</feature>
<keyword evidence="1" id="KW-0812">Transmembrane</keyword>
<keyword evidence="1" id="KW-1133">Transmembrane helix</keyword>
<dbReference type="GeneID" id="33560326"/>
<proteinExistence type="predicted"/>
<keyword evidence="4" id="KW-1185">Reference proteome</keyword>
<evidence type="ECO:0000313" key="4">
    <source>
        <dbReference type="Proteomes" id="UP000193218"/>
    </source>
</evidence>
<dbReference type="Proteomes" id="UP000193218">
    <property type="component" value="Unassembled WGS sequence"/>
</dbReference>
<dbReference type="AlphaFoldDB" id="A0A1Y1UBP1"/>
<gene>
    <name evidence="3" type="ORF">BD324DRAFT_652567</name>
</gene>
<feature type="transmembrane region" description="Helical" evidence="1">
    <location>
        <begin position="182"/>
        <end position="201"/>
    </location>
</feature>